<dbReference type="Pfam" id="PF00271">
    <property type="entry name" value="Helicase_C"/>
    <property type="match status" value="1"/>
</dbReference>
<evidence type="ECO:0000256" key="4">
    <source>
        <dbReference type="ARBA" id="ARBA00022801"/>
    </source>
</evidence>
<dbReference type="Pfam" id="PF17757">
    <property type="entry name" value="UvrB_inter"/>
    <property type="match status" value="1"/>
</dbReference>
<keyword evidence="8 9" id="KW-0234">DNA repair</keyword>
<dbReference type="InterPro" id="IPR037235">
    <property type="entry name" value="TRCF-like_C_D7"/>
</dbReference>
<dbReference type="HAMAP" id="MF_00969">
    <property type="entry name" value="TRCF"/>
    <property type="match status" value="1"/>
</dbReference>
<dbReference type="GO" id="GO:0006355">
    <property type="term" value="P:regulation of DNA-templated transcription"/>
    <property type="evidence" value="ECO:0007669"/>
    <property type="project" value="UniProtKB-UniRule"/>
</dbReference>
<dbReference type="Gene3D" id="3.40.50.11180">
    <property type="match status" value="2"/>
</dbReference>
<keyword evidence="13" id="KW-1185">Reference proteome</keyword>
<dbReference type="SUPFAM" id="SSF141259">
    <property type="entry name" value="CarD-like"/>
    <property type="match status" value="1"/>
</dbReference>
<evidence type="ECO:0000256" key="1">
    <source>
        <dbReference type="ARBA" id="ARBA00022490"/>
    </source>
</evidence>
<keyword evidence="1 9" id="KW-0963">Cytoplasm</keyword>
<dbReference type="GO" id="GO:0016787">
    <property type="term" value="F:hydrolase activity"/>
    <property type="evidence" value="ECO:0007669"/>
    <property type="project" value="UniProtKB-KW"/>
</dbReference>
<keyword evidence="2 9" id="KW-0547">Nucleotide-binding</keyword>
<evidence type="ECO:0000313" key="12">
    <source>
        <dbReference type="EMBL" id="MBB3998262.1"/>
    </source>
</evidence>
<dbReference type="InterPro" id="IPR003711">
    <property type="entry name" value="CarD-like/TRCF_RID"/>
</dbReference>
<reference evidence="12 13" key="1">
    <citation type="submission" date="2020-08" db="EMBL/GenBank/DDBJ databases">
        <title>Genomic Encyclopedia of Type Strains, Phase IV (KMG-IV): sequencing the most valuable type-strain genomes for metagenomic binning, comparative biology and taxonomic classification.</title>
        <authorList>
            <person name="Goeker M."/>
        </authorList>
    </citation>
    <scope>NUCLEOTIDE SEQUENCE [LARGE SCALE GENOMIC DNA]</scope>
    <source>
        <strain evidence="12 13">DSM 102238</strain>
    </source>
</reference>
<dbReference type="GO" id="GO:0000716">
    <property type="term" value="P:transcription-coupled nucleotide-excision repair, DNA damage recognition"/>
    <property type="evidence" value="ECO:0007669"/>
    <property type="project" value="UniProtKB-UniRule"/>
</dbReference>
<protein>
    <recommendedName>
        <fullName evidence="9">Transcription-repair-coupling factor</fullName>
        <shortName evidence="9">TRCF</shortName>
        <ecNumber evidence="9">3.6.4.-</ecNumber>
    </recommendedName>
</protein>
<feature type="domain" description="Helicase ATP-binding" evidence="10">
    <location>
        <begin position="580"/>
        <end position="741"/>
    </location>
</feature>
<name>A0A7W6EF52_9HYPH</name>
<gene>
    <name evidence="9" type="primary">mfd</name>
    <name evidence="12" type="ORF">GGR04_002101</name>
</gene>
<dbReference type="InterPro" id="IPR014001">
    <property type="entry name" value="Helicase_ATP-bd"/>
</dbReference>
<feature type="domain" description="Helicase C-terminal" evidence="11">
    <location>
        <begin position="762"/>
        <end position="916"/>
    </location>
</feature>
<dbReference type="InterPro" id="IPR005118">
    <property type="entry name" value="TRCF_C"/>
</dbReference>
<evidence type="ECO:0000256" key="3">
    <source>
        <dbReference type="ARBA" id="ARBA00022763"/>
    </source>
</evidence>
<dbReference type="EC" id="3.6.4.-" evidence="9"/>
<dbReference type="Gene3D" id="3.40.50.300">
    <property type="entry name" value="P-loop containing nucleotide triphosphate hydrolases"/>
    <property type="match status" value="2"/>
</dbReference>
<dbReference type="Pfam" id="PF03461">
    <property type="entry name" value="TRCF"/>
    <property type="match status" value="1"/>
</dbReference>
<dbReference type="PANTHER" id="PTHR47964:SF1">
    <property type="entry name" value="ATP-DEPENDENT DNA HELICASE HOMOLOG RECG, CHLOROPLASTIC"/>
    <property type="match status" value="1"/>
</dbReference>
<dbReference type="SMART" id="SM00490">
    <property type="entry name" value="HELICc"/>
    <property type="match status" value="1"/>
</dbReference>
<dbReference type="Pfam" id="PF00270">
    <property type="entry name" value="DEAD"/>
    <property type="match status" value="1"/>
</dbReference>
<keyword evidence="3 9" id="KW-0227">DNA damage</keyword>
<dbReference type="EMBL" id="JACIEK010000004">
    <property type="protein sequence ID" value="MBB3998262.1"/>
    <property type="molecule type" value="Genomic_DNA"/>
</dbReference>
<sequence>MLQSVTLESQSLSAEKLAPLHPIGASAAVIHRQAARERGRTLVYVAQTARRARDIMAVLSAFDPERPLAYLPPWDCLPYDGCSPSRSVMGQRMGVLRWLTNAENRPAIVVTTAEALLRRVPPRAIWTDLHREFRVGDAIDVTEVEAHLRRIGYVFDDRVDEPGEAAIRGRVIDFFPAAASSPCRVEHHDGIVVAIRSYDAASQRTISECEMLIVDPASEIPGSAPTDLGAAVGREHALSTHYDALDTVFDYLGDAAILIEDGVARRAQAFLEGIDEAHREAPRSGGRRAVAPHRMFLEPREWETAVAAHLGAVVDDDPHASADFFVPRFAEDRAPWGSLAAFLDGEPAGQSFVLAAPTKALLDDWVRRARRQLGRKIELGTGWDAILAAEGGGFGLVLPIAEGFRVPDAGVVVVAVQDLAGQTAGAVRATTEATPFAVADATFSIGDAVVHIDHGVGILEGLDRLEHGKAHRDVIRMRYADDGRLMVPVEEIGALWRYSGGDGGVTLDKLKGGNWVERRNAILQRVRGTAERITERMTQRHAARCKPVKLDRRRYERFCARFPYELSPDQAKAVDDVLSDLTSGRPMNRLVCGDVGFGKTEVALRAAAAVAFSGRQVAIVAPTTVLAQQHARSFAKRFAGFGLEVAYLSRQSGAKEAQQIRERLRSGEIQIVVGTHSLCGKGIAFDDLGLVAIDEEQRFGAAQKTALRNLVEGAHSLTLTATPIPQTLQASFVGLNELSVIATPPVLRQPIQTVLSEFDGDLVKEALERERRRGGQSFVVCPRVEDIQPMADRLRALVPELDVAIVHGQLAADEVDETMLRFTEGDGDILLATNIIESGLDVPAANTMIVWRPDRFGLAQLHQLRGRVGRGSRRGVAYLMTEKDVRLPPETERRLRTLEAMNRLGAGFQISARDLDLRGAGDLLGEEQAGHLQLVGLTLYRHFLTRALLVAEGKPVPDDWVPEIALGVAGRIPQAYVPDDETRINLYAEIDHVRDRASLDMLKLDIVDRFGALPRAAKVLLKLAELRIRCFELGIQKLAAGPKGIAATFRTNEGAKAATRRPVPTDWRWCDRKLVYPIETKGTAERLNAAVTLLNRVDGAS</sequence>
<evidence type="ECO:0000259" key="10">
    <source>
        <dbReference type="PROSITE" id="PS51192"/>
    </source>
</evidence>
<dbReference type="InterPro" id="IPR004576">
    <property type="entry name" value="Mfd"/>
</dbReference>
<dbReference type="SMART" id="SM00982">
    <property type="entry name" value="TRCF"/>
    <property type="match status" value="1"/>
</dbReference>
<evidence type="ECO:0000256" key="6">
    <source>
        <dbReference type="ARBA" id="ARBA00022840"/>
    </source>
</evidence>
<keyword evidence="5 12" id="KW-0347">Helicase</keyword>
<evidence type="ECO:0000256" key="8">
    <source>
        <dbReference type="ARBA" id="ARBA00023204"/>
    </source>
</evidence>
<dbReference type="SUPFAM" id="SSF143517">
    <property type="entry name" value="TRCF domain-like"/>
    <property type="match status" value="1"/>
</dbReference>
<dbReference type="GO" id="GO:0003684">
    <property type="term" value="F:damaged DNA binding"/>
    <property type="evidence" value="ECO:0007669"/>
    <property type="project" value="InterPro"/>
</dbReference>
<dbReference type="Pfam" id="PF02559">
    <property type="entry name" value="CarD_TRCF_RID"/>
    <property type="match status" value="1"/>
</dbReference>
<accession>A0A7W6EF52</accession>
<dbReference type="InterPro" id="IPR011545">
    <property type="entry name" value="DEAD/DEAH_box_helicase_dom"/>
</dbReference>
<dbReference type="Gene3D" id="3.90.1150.50">
    <property type="entry name" value="Transcription-repair-coupling factor, D7 domain"/>
    <property type="match status" value="1"/>
</dbReference>
<keyword evidence="6 9" id="KW-0067">ATP-binding</keyword>
<comment type="function">
    <text evidence="9">Couples transcription and DNA repair by recognizing RNA polymerase (RNAP) stalled at DNA lesions. Mediates ATP-dependent release of RNAP and its truncated transcript from the DNA, and recruitment of nucleotide excision repair machinery to the damaged site.</text>
</comment>
<dbReference type="SUPFAM" id="SSF52540">
    <property type="entry name" value="P-loop containing nucleoside triphosphate hydrolases"/>
    <property type="match status" value="2"/>
</dbReference>
<dbReference type="InterPro" id="IPR027417">
    <property type="entry name" value="P-loop_NTPase"/>
</dbReference>
<organism evidence="12 13">
    <name type="scientific">Aureimonas pseudogalii</name>
    <dbReference type="NCBI Taxonomy" id="1744844"/>
    <lineage>
        <taxon>Bacteria</taxon>
        <taxon>Pseudomonadati</taxon>
        <taxon>Pseudomonadota</taxon>
        <taxon>Alphaproteobacteria</taxon>
        <taxon>Hyphomicrobiales</taxon>
        <taxon>Aurantimonadaceae</taxon>
        <taxon>Aureimonas</taxon>
    </lineage>
</organism>
<evidence type="ECO:0000259" key="11">
    <source>
        <dbReference type="PROSITE" id="PS51194"/>
    </source>
</evidence>
<dbReference type="PROSITE" id="PS51194">
    <property type="entry name" value="HELICASE_CTER"/>
    <property type="match status" value="1"/>
</dbReference>
<keyword evidence="7 9" id="KW-0238">DNA-binding</keyword>
<dbReference type="SMART" id="SM01058">
    <property type="entry name" value="CarD_TRCF"/>
    <property type="match status" value="1"/>
</dbReference>
<dbReference type="GO" id="GO:0003678">
    <property type="term" value="F:DNA helicase activity"/>
    <property type="evidence" value="ECO:0007669"/>
    <property type="project" value="TreeGrafter"/>
</dbReference>
<dbReference type="InterPro" id="IPR041471">
    <property type="entry name" value="UvrB_inter"/>
</dbReference>
<dbReference type="SMART" id="SM00487">
    <property type="entry name" value="DEXDc"/>
    <property type="match status" value="1"/>
</dbReference>
<proteinExistence type="inferred from homology"/>
<dbReference type="GO" id="GO:0005737">
    <property type="term" value="C:cytoplasm"/>
    <property type="evidence" value="ECO:0007669"/>
    <property type="project" value="UniProtKB-SubCell"/>
</dbReference>
<dbReference type="InterPro" id="IPR047112">
    <property type="entry name" value="RecG/Mfd"/>
</dbReference>
<dbReference type="InterPro" id="IPR001650">
    <property type="entry name" value="Helicase_C-like"/>
</dbReference>
<comment type="subcellular location">
    <subcellularLocation>
        <location evidence="9">Cytoplasm</location>
    </subcellularLocation>
</comment>
<evidence type="ECO:0000256" key="5">
    <source>
        <dbReference type="ARBA" id="ARBA00022806"/>
    </source>
</evidence>
<comment type="similarity">
    <text evidence="9">In the C-terminal section; belongs to the helicase family. RecG subfamily.</text>
</comment>
<dbReference type="RefSeq" id="WP_183199795.1">
    <property type="nucleotide sequence ID" value="NZ_JACIEK010000004.1"/>
</dbReference>
<dbReference type="Proteomes" id="UP000542776">
    <property type="component" value="Unassembled WGS sequence"/>
</dbReference>
<keyword evidence="4 9" id="KW-0378">Hydrolase</keyword>
<evidence type="ECO:0000256" key="9">
    <source>
        <dbReference type="HAMAP-Rule" id="MF_00969"/>
    </source>
</evidence>
<dbReference type="Gene3D" id="2.40.10.170">
    <property type="match status" value="1"/>
</dbReference>
<dbReference type="AlphaFoldDB" id="A0A7W6EF52"/>
<comment type="similarity">
    <text evidence="9">In the N-terminal section; belongs to the UvrB family.</text>
</comment>
<dbReference type="InterPro" id="IPR036101">
    <property type="entry name" value="CarD-like/TRCF_RID_sf"/>
</dbReference>
<dbReference type="PANTHER" id="PTHR47964">
    <property type="entry name" value="ATP-DEPENDENT DNA HELICASE HOMOLOG RECG, CHLOROPLASTIC"/>
    <property type="match status" value="1"/>
</dbReference>
<evidence type="ECO:0000313" key="13">
    <source>
        <dbReference type="Proteomes" id="UP000542776"/>
    </source>
</evidence>
<comment type="caution">
    <text evidence="12">The sequence shown here is derived from an EMBL/GenBank/DDBJ whole genome shotgun (WGS) entry which is preliminary data.</text>
</comment>
<evidence type="ECO:0000256" key="2">
    <source>
        <dbReference type="ARBA" id="ARBA00022741"/>
    </source>
</evidence>
<dbReference type="PROSITE" id="PS51192">
    <property type="entry name" value="HELICASE_ATP_BIND_1"/>
    <property type="match status" value="1"/>
</dbReference>
<dbReference type="GO" id="GO:0005524">
    <property type="term" value="F:ATP binding"/>
    <property type="evidence" value="ECO:0007669"/>
    <property type="project" value="UniProtKB-UniRule"/>
</dbReference>
<evidence type="ECO:0000256" key="7">
    <source>
        <dbReference type="ARBA" id="ARBA00023125"/>
    </source>
</evidence>